<keyword evidence="8 11" id="KW-0067">ATP-binding</keyword>
<dbReference type="GO" id="GO:0005886">
    <property type="term" value="C:plasma membrane"/>
    <property type="evidence" value="ECO:0007669"/>
    <property type="project" value="UniProtKB-SubCell"/>
</dbReference>
<dbReference type="SUPFAM" id="SSF52540">
    <property type="entry name" value="P-loop containing nucleoside triphosphate hydrolases"/>
    <property type="match status" value="1"/>
</dbReference>
<evidence type="ECO:0000256" key="3">
    <source>
        <dbReference type="ARBA" id="ARBA00020019"/>
    </source>
</evidence>
<organism evidence="13 14">
    <name type="scientific">Desulfohalobium retbaense (strain ATCC 49708 / DSM 5692 / JCM 16813 / HR100)</name>
    <dbReference type="NCBI Taxonomy" id="485915"/>
    <lineage>
        <taxon>Bacteria</taxon>
        <taxon>Pseudomonadati</taxon>
        <taxon>Thermodesulfobacteriota</taxon>
        <taxon>Desulfovibrionia</taxon>
        <taxon>Desulfovibrionales</taxon>
        <taxon>Desulfohalobiaceae</taxon>
        <taxon>Desulfohalobium</taxon>
    </lineage>
</organism>
<sequence>MVEIEHLSYAFGRSWALQDVSFRIDPGDFLFLTGPSGAGKTTLLRMLHGSLPVQRGRARVAGFELNTLKRRHIPKLRRHVSVVFQDFKVLPRRTVFANVAIALEVRGMQREQLRRRVRAVLRSLGLEAKQHRPCGELSGGEQQRVAIARAVVVNPDLLLADEPTGNLDARLSARLLDVFRRFHAHGTTVILATHNRQVLESEPQAKIVCLKEGKMVGDNFLKGQSEAEQGL</sequence>
<dbReference type="OrthoDB" id="9809450at2"/>
<evidence type="ECO:0000256" key="1">
    <source>
        <dbReference type="ARBA" id="ARBA00002579"/>
    </source>
</evidence>
<dbReference type="GO" id="GO:0051301">
    <property type="term" value="P:cell division"/>
    <property type="evidence" value="ECO:0007669"/>
    <property type="project" value="UniProtKB-UniRule"/>
</dbReference>
<dbReference type="EMBL" id="CP001734">
    <property type="protein sequence ID" value="ACV67309.1"/>
    <property type="molecule type" value="Genomic_DNA"/>
</dbReference>
<dbReference type="InterPro" id="IPR005286">
    <property type="entry name" value="Cell_div_FtsE"/>
</dbReference>
<dbReference type="InterPro" id="IPR003439">
    <property type="entry name" value="ABC_transporter-like_ATP-bd"/>
</dbReference>
<comment type="subcellular location">
    <subcellularLocation>
        <location evidence="11">Cell membrane</location>
        <topology evidence="11">Peripheral membrane protein</topology>
        <orientation evidence="11">Cytoplasmic side</orientation>
    </subcellularLocation>
</comment>
<evidence type="ECO:0000256" key="10">
    <source>
        <dbReference type="ARBA" id="ARBA00023306"/>
    </source>
</evidence>
<evidence type="ECO:0000256" key="7">
    <source>
        <dbReference type="ARBA" id="ARBA00022741"/>
    </source>
</evidence>
<dbReference type="AlphaFoldDB" id="C8WZ34"/>
<dbReference type="Pfam" id="PF00005">
    <property type="entry name" value="ABC_tran"/>
    <property type="match status" value="1"/>
</dbReference>
<keyword evidence="4" id="KW-0813">Transport</keyword>
<evidence type="ECO:0000256" key="4">
    <source>
        <dbReference type="ARBA" id="ARBA00022448"/>
    </source>
</evidence>
<evidence type="ECO:0000313" key="14">
    <source>
        <dbReference type="Proteomes" id="UP000001052"/>
    </source>
</evidence>
<dbReference type="PANTHER" id="PTHR24220">
    <property type="entry name" value="IMPORT ATP-BINDING PROTEIN"/>
    <property type="match status" value="1"/>
</dbReference>
<protein>
    <recommendedName>
        <fullName evidence="3 11">Cell division ATP-binding protein FtsE</fullName>
    </recommendedName>
</protein>
<proteinExistence type="inferred from homology"/>
<gene>
    <name evidence="11" type="primary">ftsE</name>
    <name evidence="13" type="ordered locus">Dret_0007</name>
</gene>
<dbReference type="PROSITE" id="PS50893">
    <property type="entry name" value="ABC_TRANSPORTER_2"/>
    <property type="match status" value="1"/>
</dbReference>
<dbReference type="GO" id="GO:0005524">
    <property type="term" value="F:ATP binding"/>
    <property type="evidence" value="ECO:0007669"/>
    <property type="project" value="UniProtKB-UniRule"/>
</dbReference>
<dbReference type="PANTHER" id="PTHR24220:SF470">
    <property type="entry name" value="CELL DIVISION ATP-BINDING PROTEIN FTSE"/>
    <property type="match status" value="1"/>
</dbReference>
<evidence type="ECO:0000313" key="13">
    <source>
        <dbReference type="EMBL" id="ACV67309.1"/>
    </source>
</evidence>
<dbReference type="HOGENOM" id="CLU_000604_1_22_7"/>
<evidence type="ECO:0000259" key="12">
    <source>
        <dbReference type="PROSITE" id="PS50893"/>
    </source>
</evidence>
<name>C8WZ34_DESRD</name>
<reference evidence="13 14" key="2">
    <citation type="journal article" date="2010" name="Stand. Genomic Sci.">
        <title>Complete genome sequence of Desulfohalobium retbaense type strain (HR(100)).</title>
        <authorList>
            <person name="Spring S."/>
            <person name="Nolan M."/>
            <person name="Lapidus A."/>
            <person name="Glavina Del Rio T."/>
            <person name="Copeland A."/>
            <person name="Tice H."/>
            <person name="Cheng J.F."/>
            <person name="Lucas S."/>
            <person name="Land M."/>
            <person name="Chen F."/>
            <person name="Bruce D."/>
            <person name="Goodwin L."/>
            <person name="Pitluck S."/>
            <person name="Ivanova N."/>
            <person name="Mavromatis K."/>
            <person name="Mikhailova N."/>
            <person name="Pati A."/>
            <person name="Chen A."/>
            <person name="Palaniappan K."/>
            <person name="Hauser L."/>
            <person name="Chang Y.J."/>
            <person name="Jeffries C.D."/>
            <person name="Munk C."/>
            <person name="Kiss H."/>
            <person name="Chain P."/>
            <person name="Han C."/>
            <person name="Brettin T."/>
            <person name="Detter J.C."/>
            <person name="Schuler E."/>
            <person name="Goker M."/>
            <person name="Rohde M."/>
            <person name="Bristow J."/>
            <person name="Eisen J.A."/>
            <person name="Markowitz V."/>
            <person name="Hugenholtz P."/>
            <person name="Kyrpides N.C."/>
            <person name="Klenk H.P."/>
        </authorList>
    </citation>
    <scope>NUCLEOTIDE SEQUENCE [LARGE SCALE GENOMIC DNA]</scope>
    <source>
        <strain evidence="13 14">DSM 5692</strain>
    </source>
</reference>
<evidence type="ECO:0000256" key="5">
    <source>
        <dbReference type="ARBA" id="ARBA00022475"/>
    </source>
</evidence>
<keyword evidence="14" id="KW-1185">Reference proteome</keyword>
<evidence type="ECO:0000256" key="11">
    <source>
        <dbReference type="RuleBase" id="RU365094"/>
    </source>
</evidence>
<dbReference type="InterPro" id="IPR027417">
    <property type="entry name" value="P-loop_NTPase"/>
</dbReference>
<evidence type="ECO:0000256" key="6">
    <source>
        <dbReference type="ARBA" id="ARBA00022618"/>
    </source>
</evidence>
<keyword evidence="5 11" id="KW-1003">Cell membrane</keyword>
<evidence type="ECO:0000256" key="2">
    <source>
        <dbReference type="ARBA" id="ARBA00005417"/>
    </source>
</evidence>
<dbReference type="SMART" id="SM00382">
    <property type="entry name" value="AAA"/>
    <property type="match status" value="1"/>
</dbReference>
<keyword evidence="6 11" id="KW-0132">Cell division</keyword>
<dbReference type="GO" id="GO:0022857">
    <property type="term" value="F:transmembrane transporter activity"/>
    <property type="evidence" value="ECO:0007669"/>
    <property type="project" value="TreeGrafter"/>
</dbReference>
<dbReference type="STRING" id="485915.Dret_0007"/>
<dbReference type="InterPro" id="IPR017871">
    <property type="entry name" value="ABC_transporter-like_CS"/>
</dbReference>
<comment type="subunit">
    <text evidence="11">Homodimer. Forms a membrane-associated complex with FtsX.</text>
</comment>
<dbReference type="RefSeq" id="WP_012813858.1">
    <property type="nucleotide sequence ID" value="NC_013223.1"/>
</dbReference>
<comment type="similarity">
    <text evidence="2 11">Belongs to the ABC transporter superfamily.</text>
</comment>
<dbReference type="InterPro" id="IPR015854">
    <property type="entry name" value="ABC_transpr_LolD-like"/>
</dbReference>
<dbReference type="FunFam" id="3.40.50.300:FF:000056">
    <property type="entry name" value="Cell division ATP-binding protein FtsE"/>
    <property type="match status" value="1"/>
</dbReference>
<dbReference type="eggNOG" id="COG2884">
    <property type="taxonomic scope" value="Bacteria"/>
</dbReference>
<dbReference type="KEGG" id="drt:Dret_0007"/>
<dbReference type="PROSITE" id="PS00211">
    <property type="entry name" value="ABC_TRANSPORTER_1"/>
    <property type="match status" value="1"/>
</dbReference>
<dbReference type="Proteomes" id="UP000001052">
    <property type="component" value="Chromosome"/>
</dbReference>
<evidence type="ECO:0000256" key="9">
    <source>
        <dbReference type="ARBA" id="ARBA00023136"/>
    </source>
</evidence>
<dbReference type="InterPro" id="IPR017911">
    <property type="entry name" value="MacB-like_ATP-bd"/>
</dbReference>
<dbReference type="NCBIfam" id="TIGR02673">
    <property type="entry name" value="FtsE"/>
    <property type="match status" value="1"/>
</dbReference>
<comment type="function">
    <text evidence="1">Part of the ABC transporter FtsEX involved in cellular division. Important for assembly or stability of the septal ring.</text>
</comment>
<reference evidence="14" key="1">
    <citation type="submission" date="2009-09" db="EMBL/GenBank/DDBJ databases">
        <title>The complete chromosome of Desulfohalobium retbaense DSM 5692.</title>
        <authorList>
            <consortium name="US DOE Joint Genome Institute (JGI-PGF)"/>
            <person name="Lucas S."/>
            <person name="Copeland A."/>
            <person name="Lapidus A."/>
            <person name="Glavina del Rio T."/>
            <person name="Dalin E."/>
            <person name="Tice H."/>
            <person name="Bruce D."/>
            <person name="Goodwin L."/>
            <person name="Pitluck S."/>
            <person name="Kyrpides N."/>
            <person name="Mavromatis K."/>
            <person name="Ivanova N."/>
            <person name="Mikhailova N."/>
            <person name="Munk A.C."/>
            <person name="Brettin T."/>
            <person name="Detter J.C."/>
            <person name="Han C."/>
            <person name="Tapia R."/>
            <person name="Larimer F."/>
            <person name="Land M."/>
            <person name="Hauser L."/>
            <person name="Markowitz V."/>
            <person name="Cheng J.-F."/>
            <person name="Hugenholtz P."/>
            <person name="Woyke T."/>
            <person name="Wu D."/>
            <person name="Spring S."/>
            <person name="Klenk H.-P."/>
            <person name="Eisen J.A."/>
        </authorList>
    </citation>
    <scope>NUCLEOTIDE SEQUENCE [LARGE SCALE GENOMIC DNA]</scope>
    <source>
        <strain evidence="14">DSM 5692</strain>
    </source>
</reference>
<feature type="domain" description="ABC transporter" evidence="12">
    <location>
        <begin position="2"/>
        <end position="231"/>
    </location>
</feature>
<dbReference type="CDD" id="cd03255">
    <property type="entry name" value="ABC_MJ0796_LolCDE_FtsE"/>
    <property type="match status" value="1"/>
</dbReference>
<keyword evidence="7 11" id="KW-0547">Nucleotide-binding</keyword>
<evidence type="ECO:0000256" key="8">
    <source>
        <dbReference type="ARBA" id="ARBA00022840"/>
    </source>
</evidence>
<keyword evidence="9 11" id="KW-0472">Membrane</keyword>
<dbReference type="Gene3D" id="3.40.50.300">
    <property type="entry name" value="P-loop containing nucleotide triphosphate hydrolases"/>
    <property type="match status" value="1"/>
</dbReference>
<dbReference type="GO" id="GO:0016887">
    <property type="term" value="F:ATP hydrolysis activity"/>
    <property type="evidence" value="ECO:0007669"/>
    <property type="project" value="InterPro"/>
</dbReference>
<dbReference type="InterPro" id="IPR003593">
    <property type="entry name" value="AAA+_ATPase"/>
</dbReference>
<accession>C8WZ34</accession>
<keyword evidence="10 11" id="KW-0131">Cell cycle</keyword>